<feature type="compositionally biased region" description="Polar residues" evidence="2">
    <location>
        <begin position="19"/>
        <end position="29"/>
    </location>
</feature>
<dbReference type="InterPro" id="IPR036864">
    <property type="entry name" value="Zn2-C6_fun-type_DNA-bd_sf"/>
</dbReference>
<sequence length="145" mass="16080">MNQPPSSSDARHQAAIPNNHATRQSTNGGRPTPPPEKLEPRLQAEKDAPQTQLPISTGDPTDIKTCHGAANLAHRVNKLRTKNGVGCLTCRTRKKTCDGAKPHCKRCERDAYVCPGYVRYRYVLRSPRRPNAVQAILEGMAQFRL</sequence>
<gene>
    <name evidence="4" type="ORF">ZT1A5_G11617</name>
</gene>
<dbReference type="Gene3D" id="4.10.240.10">
    <property type="entry name" value="Zn(2)-C6 fungal-type DNA-binding domain"/>
    <property type="match status" value="1"/>
</dbReference>
<dbReference type="EMBL" id="LT882690">
    <property type="protein sequence ID" value="SMY30167.1"/>
    <property type="molecule type" value="Genomic_DNA"/>
</dbReference>
<dbReference type="Pfam" id="PF00172">
    <property type="entry name" value="Zn_clus"/>
    <property type="match status" value="1"/>
</dbReference>
<dbReference type="CDD" id="cd00067">
    <property type="entry name" value="GAL4"/>
    <property type="match status" value="1"/>
</dbReference>
<dbReference type="SMART" id="SM00066">
    <property type="entry name" value="GAL4"/>
    <property type="match status" value="1"/>
</dbReference>
<dbReference type="Proteomes" id="UP000215453">
    <property type="component" value="Chromosome 15"/>
</dbReference>
<dbReference type="AlphaFoldDB" id="A0A1Y6M0I3"/>
<evidence type="ECO:0000256" key="2">
    <source>
        <dbReference type="SAM" id="MobiDB-lite"/>
    </source>
</evidence>
<protein>
    <recommendedName>
        <fullName evidence="3">Zn(2)-C6 fungal-type domain-containing protein</fullName>
    </recommendedName>
</protein>
<reference evidence="4 5" key="1">
    <citation type="submission" date="2016-10" db="EMBL/GenBank/DDBJ databases">
        <authorList>
            <person name="Varghese N."/>
        </authorList>
    </citation>
    <scope>NUCLEOTIDE SEQUENCE [LARGE SCALE GENOMIC DNA]</scope>
</reference>
<proteinExistence type="predicted"/>
<feature type="compositionally biased region" description="Basic and acidic residues" evidence="2">
    <location>
        <begin position="36"/>
        <end position="48"/>
    </location>
</feature>
<keyword evidence="1" id="KW-0539">Nucleus</keyword>
<dbReference type="PROSITE" id="PS50048">
    <property type="entry name" value="ZN2_CY6_FUNGAL_2"/>
    <property type="match status" value="1"/>
</dbReference>
<dbReference type="GO" id="GO:0000981">
    <property type="term" value="F:DNA-binding transcription factor activity, RNA polymerase II-specific"/>
    <property type="evidence" value="ECO:0007669"/>
    <property type="project" value="InterPro"/>
</dbReference>
<organism evidence="4 5">
    <name type="scientific">Zymoseptoria tritici ST99CH_1A5</name>
    <dbReference type="NCBI Taxonomy" id="1276529"/>
    <lineage>
        <taxon>Eukaryota</taxon>
        <taxon>Fungi</taxon>
        <taxon>Dikarya</taxon>
        <taxon>Ascomycota</taxon>
        <taxon>Pezizomycotina</taxon>
        <taxon>Dothideomycetes</taxon>
        <taxon>Dothideomycetidae</taxon>
        <taxon>Mycosphaerellales</taxon>
        <taxon>Mycosphaerellaceae</taxon>
        <taxon>Zymoseptoria</taxon>
    </lineage>
</organism>
<accession>A0A1Y6M0I3</accession>
<dbReference type="InterPro" id="IPR001138">
    <property type="entry name" value="Zn2Cys6_DnaBD"/>
</dbReference>
<dbReference type="SUPFAM" id="SSF57701">
    <property type="entry name" value="Zn2/Cys6 DNA-binding domain"/>
    <property type="match status" value="1"/>
</dbReference>
<evidence type="ECO:0000313" key="4">
    <source>
        <dbReference type="EMBL" id="SMY30167.1"/>
    </source>
</evidence>
<feature type="domain" description="Zn(2)-C6 fungal-type" evidence="3">
    <location>
        <begin position="86"/>
        <end position="114"/>
    </location>
</feature>
<evidence type="ECO:0000313" key="5">
    <source>
        <dbReference type="Proteomes" id="UP000215453"/>
    </source>
</evidence>
<evidence type="ECO:0000256" key="1">
    <source>
        <dbReference type="ARBA" id="ARBA00023242"/>
    </source>
</evidence>
<dbReference type="PROSITE" id="PS00463">
    <property type="entry name" value="ZN2_CY6_FUNGAL_1"/>
    <property type="match status" value="1"/>
</dbReference>
<dbReference type="GO" id="GO:0008270">
    <property type="term" value="F:zinc ion binding"/>
    <property type="evidence" value="ECO:0007669"/>
    <property type="project" value="InterPro"/>
</dbReference>
<name>A0A1Y6M0I3_ZYMTR</name>
<feature type="region of interest" description="Disordered" evidence="2">
    <location>
        <begin position="1"/>
        <end position="62"/>
    </location>
</feature>
<evidence type="ECO:0000259" key="3">
    <source>
        <dbReference type="PROSITE" id="PS50048"/>
    </source>
</evidence>
<feature type="compositionally biased region" description="Polar residues" evidence="2">
    <location>
        <begin position="49"/>
        <end position="59"/>
    </location>
</feature>